<organism evidence="4">
    <name type="scientific">bioreactor metagenome</name>
    <dbReference type="NCBI Taxonomy" id="1076179"/>
    <lineage>
        <taxon>unclassified sequences</taxon>
        <taxon>metagenomes</taxon>
        <taxon>ecological metagenomes</taxon>
    </lineage>
</organism>
<dbReference type="NCBIfam" id="NF004363">
    <property type="entry name" value="PRK05738.2-4"/>
    <property type="match status" value="1"/>
</dbReference>
<reference evidence="4" key="1">
    <citation type="submission" date="2019-08" db="EMBL/GenBank/DDBJ databases">
        <authorList>
            <person name="Kucharzyk K."/>
            <person name="Murdoch R.W."/>
            <person name="Higgins S."/>
            <person name="Loffler F."/>
        </authorList>
    </citation>
    <scope>NUCLEOTIDE SEQUENCE</scope>
</reference>
<dbReference type="GO" id="GO:0005840">
    <property type="term" value="C:ribosome"/>
    <property type="evidence" value="ECO:0007669"/>
    <property type="project" value="UniProtKB-KW"/>
</dbReference>
<comment type="similarity">
    <text evidence="1">Belongs to the universal ribosomal protein uL23 family.</text>
</comment>
<gene>
    <name evidence="4" type="primary">rplW_6</name>
    <name evidence="4" type="ORF">SDC9_19195</name>
</gene>
<dbReference type="InterPro" id="IPR012677">
    <property type="entry name" value="Nucleotide-bd_a/b_plait_sf"/>
</dbReference>
<proteinExistence type="inferred from homology"/>
<sequence length="97" mass="11099">MEIIVKPIITEKMTKTTERFTNRFGFIVNNKANKIEIKKAIETLYNVKVDRVNTINYKGKNKSRYTKAGFIQGKTSAFKKAIVMLAAGETIDFYSNI</sequence>
<dbReference type="GO" id="GO:0006412">
    <property type="term" value="P:translation"/>
    <property type="evidence" value="ECO:0007669"/>
    <property type="project" value="InterPro"/>
</dbReference>
<evidence type="ECO:0000256" key="3">
    <source>
        <dbReference type="ARBA" id="ARBA00023274"/>
    </source>
</evidence>
<dbReference type="InterPro" id="IPR012678">
    <property type="entry name" value="Ribosomal_uL23/eL15/eS24_sf"/>
</dbReference>
<evidence type="ECO:0000256" key="2">
    <source>
        <dbReference type="ARBA" id="ARBA00022980"/>
    </source>
</evidence>
<dbReference type="EMBL" id="VSSQ01000072">
    <property type="protein sequence ID" value="MPL73396.1"/>
    <property type="molecule type" value="Genomic_DNA"/>
</dbReference>
<dbReference type="SUPFAM" id="SSF54189">
    <property type="entry name" value="Ribosomal proteins S24e, L23 and L15e"/>
    <property type="match status" value="1"/>
</dbReference>
<protein>
    <submittedName>
        <fullName evidence="4">50S ribosomal protein L23</fullName>
    </submittedName>
</protein>
<dbReference type="GO" id="GO:1990904">
    <property type="term" value="C:ribonucleoprotein complex"/>
    <property type="evidence" value="ECO:0007669"/>
    <property type="project" value="UniProtKB-KW"/>
</dbReference>
<accession>A0A644U2B2</accession>
<dbReference type="GO" id="GO:0003735">
    <property type="term" value="F:structural constituent of ribosome"/>
    <property type="evidence" value="ECO:0007669"/>
    <property type="project" value="InterPro"/>
</dbReference>
<dbReference type="Gene3D" id="3.30.70.330">
    <property type="match status" value="1"/>
</dbReference>
<name>A0A644U2B2_9ZZZZ</name>
<dbReference type="HAMAP" id="MF_01369_B">
    <property type="entry name" value="Ribosomal_uL23_B"/>
    <property type="match status" value="1"/>
</dbReference>
<comment type="caution">
    <text evidence="4">The sequence shown here is derived from an EMBL/GenBank/DDBJ whole genome shotgun (WGS) entry which is preliminary data.</text>
</comment>
<evidence type="ECO:0000313" key="4">
    <source>
        <dbReference type="EMBL" id="MPL73396.1"/>
    </source>
</evidence>
<dbReference type="PANTHER" id="PTHR11620">
    <property type="entry name" value="60S RIBOSOMAL PROTEIN L23A"/>
    <property type="match status" value="1"/>
</dbReference>
<dbReference type="InterPro" id="IPR013025">
    <property type="entry name" value="Ribosomal_uL23-like"/>
</dbReference>
<keyword evidence="2 4" id="KW-0689">Ribosomal protein</keyword>
<dbReference type="AlphaFoldDB" id="A0A644U2B2"/>
<dbReference type="Pfam" id="PF00276">
    <property type="entry name" value="Ribosomal_L23"/>
    <property type="match status" value="1"/>
</dbReference>
<keyword evidence="3" id="KW-0687">Ribonucleoprotein</keyword>
<evidence type="ECO:0000256" key="1">
    <source>
        <dbReference type="ARBA" id="ARBA00006700"/>
    </source>
</evidence>